<reference evidence="1" key="1">
    <citation type="submission" date="2021-06" db="EMBL/GenBank/DDBJ databases">
        <authorList>
            <person name="Kallberg Y."/>
            <person name="Tangrot J."/>
            <person name="Rosling A."/>
        </authorList>
    </citation>
    <scope>NUCLEOTIDE SEQUENCE</scope>
    <source>
        <strain evidence="1">AU212A</strain>
    </source>
</reference>
<sequence length="69" mass="8206">NNNLNKKSNPSSRPRAEIWNAYIVGEKKIDFYSAKCEHYSKSWQREIPNVMELHLANEYSNCPQDKQEY</sequence>
<dbReference type="EMBL" id="CAJVPM010002554">
    <property type="protein sequence ID" value="CAG8488289.1"/>
    <property type="molecule type" value="Genomic_DNA"/>
</dbReference>
<protein>
    <submittedName>
        <fullName evidence="1">4019_t:CDS:1</fullName>
    </submittedName>
</protein>
<evidence type="ECO:0000313" key="2">
    <source>
        <dbReference type="Proteomes" id="UP000789860"/>
    </source>
</evidence>
<comment type="caution">
    <text evidence="1">The sequence shown here is derived from an EMBL/GenBank/DDBJ whole genome shotgun (WGS) entry which is preliminary data.</text>
</comment>
<proteinExistence type="predicted"/>
<gene>
    <name evidence="1" type="ORF">SCALOS_LOCUS2718</name>
</gene>
<organism evidence="1 2">
    <name type="scientific">Scutellospora calospora</name>
    <dbReference type="NCBI Taxonomy" id="85575"/>
    <lineage>
        <taxon>Eukaryota</taxon>
        <taxon>Fungi</taxon>
        <taxon>Fungi incertae sedis</taxon>
        <taxon>Mucoromycota</taxon>
        <taxon>Glomeromycotina</taxon>
        <taxon>Glomeromycetes</taxon>
        <taxon>Diversisporales</taxon>
        <taxon>Gigasporaceae</taxon>
        <taxon>Scutellospora</taxon>
    </lineage>
</organism>
<accession>A0ACA9KQY0</accession>
<feature type="non-terminal residue" evidence="1">
    <location>
        <position position="1"/>
    </location>
</feature>
<evidence type="ECO:0000313" key="1">
    <source>
        <dbReference type="EMBL" id="CAG8488289.1"/>
    </source>
</evidence>
<dbReference type="Proteomes" id="UP000789860">
    <property type="component" value="Unassembled WGS sequence"/>
</dbReference>
<name>A0ACA9KQY0_9GLOM</name>
<keyword evidence="2" id="KW-1185">Reference proteome</keyword>